<keyword evidence="4" id="KW-1185">Reference proteome</keyword>
<dbReference type="GO" id="GO:0034097">
    <property type="term" value="P:response to cytokine"/>
    <property type="evidence" value="ECO:0007669"/>
    <property type="project" value="TreeGrafter"/>
</dbReference>
<dbReference type="GO" id="GO:0045087">
    <property type="term" value="P:innate immune response"/>
    <property type="evidence" value="ECO:0007669"/>
    <property type="project" value="TreeGrafter"/>
</dbReference>
<dbReference type="GO" id="GO:0038061">
    <property type="term" value="P:non-canonical NF-kappaB signal transduction"/>
    <property type="evidence" value="ECO:0007669"/>
    <property type="project" value="TreeGrafter"/>
</dbReference>
<feature type="compositionally biased region" description="Acidic residues" evidence="1">
    <location>
        <begin position="1211"/>
        <end position="1231"/>
    </location>
</feature>
<dbReference type="Proteomes" id="UP000719412">
    <property type="component" value="Unassembled WGS sequence"/>
</dbReference>
<dbReference type="InterPro" id="IPR032397">
    <property type="entry name" value="RHD_dimer"/>
</dbReference>
<dbReference type="SMART" id="SM00429">
    <property type="entry name" value="IPT"/>
    <property type="match status" value="1"/>
</dbReference>
<gene>
    <name evidence="3" type="ORF">GEV33_011260</name>
</gene>
<feature type="compositionally biased region" description="Polar residues" evidence="1">
    <location>
        <begin position="632"/>
        <end position="647"/>
    </location>
</feature>
<dbReference type="InterPro" id="IPR019309">
    <property type="entry name" value="WASHC3"/>
</dbReference>
<dbReference type="GO" id="GO:0033554">
    <property type="term" value="P:cellular response to stress"/>
    <property type="evidence" value="ECO:0007669"/>
    <property type="project" value="TreeGrafter"/>
</dbReference>
<dbReference type="FunFam" id="2.60.40.10:FF:000046">
    <property type="entry name" value="Nuclear factor NF-kappa-B p105 subunit"/>
    <property type="match status" value="1"/>
</dbReference>
<dbReference type="GO" id="GO:0071203">
    <property type="term" value="C:WASH complex"/>
    <property type="evidence" value="ECO:0007669"/>
    <property type="project" value="InterPro"/>
</dbReference>
<dbReference type="Gene3D" id="2.60.40.340">
    <property type="entry name" value="Rel homology domain (RHD), DNA-binding domain"/>
    <property type="match status" value="1"/>
</dbReference>
<sequence length="1231" mass="136093">MLIVVFVSLEHPVENAGGMPDESINISDVIEVIATDPDFKESTMFNGGGEIPQTAIPQQQVHQSRRRAQVKIVEQPASKALRFRYECEGRSAGSIPGASSTPENKTFPSIQVVGYKGRAVVVVSCVTKDEPYRPHPHNLVGREGCKKGVCTMEISPDTMCVTFSNLGIQCVKKKDIENALRVREEIKVDPFMTGFSHRNQPTSIDLNAVRLCFQVFLEGERRGKFTVPLTPVVSEPIYDKKAMSDLLIVKLSHCVSYVDGGRNEIILLCEKVAKEDIQVRFFEEKDGRVVWEGYGDFQPSQVHKQTAICFKAPRYHTLDITEPVKVFVQLKRPSDGATSEPLPFELLPLDSGRPLYWSFRRNYSKKGNYNLFSTLLAADAKLAAKRISSDDVVTPERKKSDVDLPVTTVDNVETNNNDVTMDTVKSWEDYSKVEKVPKEPIKKSNEEKSFNELINQVAELDEIYSDTQARLLNEALSDIEKPRLEEMLQQNESFDDGKTYSSLQLAFKNPIEIAETESANEIDIIEAQSPVIDLNARNKRESESEKPPLPPKRSKKIETYIGNSIESVNKINAGFDTPKSSVSRSHSFNMTRPQSQELIQLPAKLPPTPCSTLPNPKKKGLFSKLFGRKSKTPATSREPSLSPSFKTDTLGRSAGNISTASATSVRIPLKDSPTASLNNLNQDAVMQDAGHDLALNLDLTEAEHYALYTAMAPHATQSEFDEMSCYYAPVEGGKILTNSEMLASDKHRTNQPYLLNIPMEGIKVEPKDKAPSPYGGQMFETLSPAQNVSPHYVGASPPPPNFTQNVLPSIDMIHWNMPSTSVGNVLNIQQEWNVAAPNDLSGVVNIESVSGISSLLNLDSHQMELKPIDLNSGDLSMFDASNLSETFTQNLSLTDLNGVRQDQNMTDSLTHVETETPQNSVVKNETPELNLPPVKDERDSPEPALEIDNVASDPRYQRFFKMLQFGVPPAAVKLKMQTEGIDPSILENEASSGGHMAFGCCGPNFGVERPVSPRTAISTVLSPFYAAAHLPRLLPCEHAVPPSAHFSRRRRPEGSGPESRVATALRTVFGRRVSCKHAEKPSRHIQWPLEAFRLLIADLGPRNDNPPRTPTAATLPPRSDAIGAPLEKRKVEEGESRRAEKTEEVKKARKEENGAGSEGEELDEEEEEGVEGEEDDEEEELPEGDDEELEGEGNESSVGVLACRVLTGGFSDDDEEDVEGEEGIDDEEDDA</sequence>
<reference evidence="3" key="1">
    <citation type="journal article" date="2020" name="J Insects Food Feed">
        <title>The yellow mealworm (Tenebrio molitor) genome: a resource for the emerging insects as food and feed industry.</title>
        <authorList>
            <person name="Eriksson T."/>
            <person name="Andere A."/>
            <person name="Kelstrup H."/>
            <person name="Emery V."/>
            <person name="Picard C."/>
        </authorList>
    </citation>
    <scope>NUCLEOTIDE SEQUENCE</scope>
    <source>
        <strain evidence="3">Stoneville</strain>
        <tissue evidence="3">Whole head</tissue>
    </source>
</reference>
<dbReference type="InterPro" id="IPR014756">
    <property type="entry name" value="Ig_E-set"/>
</dbReference>
<evidence type="ECO:0000313" key="4">
    <source>
        <dbReference type="Proteomes" id="UP000719412"/>
    </source>
</evidence>
<dbReference type="GO" id="GO:0008063">
    <property type="term" value="P:Toll signaling pathway"/>
    <property type="evidence" value="ECO:0007669"/>
    <property type="project" value="UniProtKB-ARBA"/>
</dbReference>
<dbReference type="PROSITE" id="PS50254">
    <property type="entry name" value="REL_2"/>
    <property type="match status" value="1"/>
</dbReference>
<dbReference type="GO" id="GO:0035206">
    <property type="term" value="P:regulation of hemocyte proliferation"/>
    <property type="evidence" value="ECO:0007669"/>
    <property type="project" value="UniProtKB-ARBA"/>
</dbReference>
<dbReference type="EMBL" id="JABDTM020026731">
    <property type="protein sequence ID" value="KAH0811528.1"/>
    <property type="molecule type" value="Genomic_DNA"/>
</dbReference>
<dbReference type="AlphaFoldDB" id="A0A8J6HBN8"/>
<dbReference type="InterPro" id="IPR030492">
    <property type="entry name" value="RHD_CS"/>
</dbReference>
<dbReference type="Pfam" id="PF00554">
    <property type="entry name" value="RHD_DNA_bind"/>
    <property type="match status" value="1"/>
</dbReference>
<dbReference type="SUPFAM" id="SSF49417">
    <property type="entry name" value="p53-like transcription factors"/>
    <property type="match status" value="1"/>
</dbReference>
<evidence type="ECO:0000259" key="2">
    <source>
        <dbReference type="PROSITE" id="PS50254"/>
    </source>
</evidence>
<dbReference type="PRINTS" id="PR00057">
    <property type="entry name" value="NFKBTNSCPFCT"/>
</dbReference>
<dbReference type="InterPro" id="IPR033926">
    <property type="entry name" value="IPT_NFkappaB"/>
</dbReference>
<dbReference type="SUPFAM" id="SSF81296">
    <property type="entry name" value="E set domains"/>
    <property type="match status" value="1"/>
</dbReference>
<feature type="compositionally biased region" description="Acidic residues" evidence="1">
    <location>
        <begin position="1158"/>
        <end position="1193"/>
    </location>
</feature>
<dbReference type="CDD" id="cd07887">
    <property type="entry name" value="RHD-n_Dorsal_Dif"/>
    <property type="match status" value="1"/>
</dbReference>
<comment type="caution">
    <text evidence="3">The sequence shown here is derived from an EMBL/GenBank/DDBJ whole genome shotgun (WGS) entry which is preliminary data.</text>
</comment>
<dbReference type="PROSITE" id="PS01204">
    <property type="entry name" value="REL_1"/>
    <property type="match status" value="1"/>
</dbReference>
<dbReference type="InterPro" id="IPR008967">
    <property type="entry name" value="p53-like_TF_DNA-bd_sf"/>
</dbReference>
<feature type="region of interest" description="Disordered" evidence="1">
    <location>
        <begin position="628"/>
        <end position="653"/>
    </location>
</feature>
<dbReference type="PANTHER" id="PTHR24169:SF25">
    <property type="entry name" value="DORSAL-RELATED IMMUNITY FACTOR DIF-RELATED"/>
    <property type="match status" value="1"/>
</dbReference>
<dbReference type="GO" id="GO:0005654">
    <property type="term" value="C:nucleoplasm"/>
    <property type="evidence" value="ECO:0007669"/>
    <property type="project" value="UniProtKB-ARBA"/>
</dbReference>
<dbReference type="InterPro" id="IPR011539">
    <property type="entry name" value="RHD_DNA_bind_dom"/>
</dbReference>
<organism evidence="3 4">
    <name type="scientific">Tenebrio molitor</name>
    <name type="common">Yellow mealworm beetle</name>
    <dbReference type="NCBI Taxonomy" id="7067"/>
    <lineage>
        <taxon>Eukaryota</taxon>
        <taxon>Metazoa</taxon>
        <taxon>Ecdysozoa</taxon>
        <taxon>Arthropoda</taxon>
        <taxon>Hexapoda</taxon>
        <taxon>Insecta</taxon>
        <taxon>Pterygota</taxon>
        <taxon>Neoptera</taxon>
        <taxon>Endopterygota</taxon>
        <taxon>Coleoptera</taxon>
        <taxon>Polyphaga</taxon>
        <taxon>Cucujiformia</taxon>
        <taxon>Tenebrionidae</taxon>
        <taxon>Tenebrio</taxon>
    </lineage>
</organism>
<name>A0A8J6HBN8_TENMO</name>
<feature type="region of interest" description="Disordered" evidence="1">
    <location>
        <begin position="535"/>
        <end position="555"/>
    </location>
</feature>
<dbReference type="GO" id="GO:0002225">
    <property type="term" value="P:positive regulation of antimicrobial peptide production"/>
    <property type="evidence" value="ECO:0007669"/>
    <property type="project" value="UniProtKB-ARBA"/>
</dbReference>
<feature type="compositionally biased region" description="Polar residues" evidence="1">
    <location>
        <begin position="912"/>
        <end position="923"/>
    </location>
</feature>
<dbReference type="Pfam" id="PF10152">
    <property type="entry name" value="CCDC53"/>
    <property type="match status" value="1"/>
</dbReference>
<dbReference type="FunFam" id="2.60.40.340:FF:000006">
    <property type="entry name" value="Dorsal isoform 1-B"/>
    <property type="match status" value="1"/>
</dbReference>
<dbReference type="InterPro" id="IPR037059">
    <property type="entry name" value="RHD_DNA_bind_dom_sf"/>
</dbReference>
<evidence type="ECO:0000256" key="1">
    <source>
        <dbReference type="SAM" id="MobiDB-lite"/>
    </source>
</evidence>
<dbReference type="CDD" id="cd01177">
    <property type="entry name" value="IPT_NFkappaB"/>
    <property type="match status" value="1"/>
</dbReference>
<dbReference type="InterPro" id="IPR000451">
    <property type="entry name" value="NFkB/Dor"/>
</dbReference>
<feature type="compositionally biased region" description="Basic and acidic residues" evidence="1">
    <location>
        <begin position="1126"/>
        <end position="1153"/>
    </location>
</feature>
<dbReference type="GO" id="GO:0001228">
    <property type="term" value="F:DNA-binding transcription activator activity, RNA polymerase II-specific"/>
    <property type="evidence" value="ECO:0007669"/>
    <property type="project" value="UniProtKB-ARBA"/>
</dbReference>
<dbReference type="Gene3D" id="2.60.40.10">
    <property type="entry name" value="Immunoglobulins"/>
    <property type="match status" value="1"/>
</dbReference>
<feature type="domain" description="RHD" evidence="2">
    <location>
        <begin position="65"/>
        <end position="244"/>
    </location>
</feature>
<protein>
    <recommendedName>
        <fullName evidence="2">RHD domain-containing protein</fullName>
    </recommendedName>
</protein>
<dbReference type="InterPro" id="IPR002909">
    <property type="entry name" value="IPT_dom"/>
</dbReference>
<dbReference type="PANTHER" id="PTHR24169">
    <property type="entry name" value="NUCLEAR FACTOR NF-KAPPA-B PROTEIN"/>
    <property type="match status" value="1"/>
</dbReference>
<accession>A0A8J6HBN8</accession>
<evidence type="ECO:0000313" key="3">
    <source>
        <dbReference type="EMBL" id="KAH0811528.1"/>
    </source>
</evidence>
<proteinExistence type="predicted"/>
<dbReference type="GO" id="GO:0000978">
    <property type="term" value="F:RNA polymerase II cis-regulatory region sequence-specific DNA binding"/>
    <property type="evidence" value="ECO:0007669"/>
    <property type="project" value="TreeGrafter"/>
</dbReference>
<reference evidence="3" key="2">
    <citation type="submission" date="2021-08" db="EMBL/GenBank/DDBJ databases">
        <authorList>
            <person name="Eriksson T."/>
        </authorList>
    </citation>
    <scope>NUCLEOTIDE SEQUENCE</scope>
    <source>
        <strain evidence="3">Stoneville</strain>
        <tissue evidence="3">Whole head</tissue>
    </source>
</reference>
<dbReference type="GO" id="GO:0007249">
    <property type="term" value="P:canonical NF-kappaB signal transduction"/>
    <property type="evidence" value="ECO:0007669"/>
    <property type="project" value="TreeGrafter"/>
</dbReference>
<dbReference type="Pfam" id="PF16179">
    <property type="entry name" value="RHD_dimer"/>
    <property type="match status" value="1"/>
</dbReference>
<feature type="region of interest" description="Disordered" evidence="1">
    <location>
        <begin position="1100"/>
        <end position="1231"/>
    </location>
</feature>
<dbReference type="InterPro" id="IPR013783">
    <property type="entry name" value="Ig-like_fold"/>
</dbReference>
<dbReference type="GO" id="GO:0048935">
    <property type="term" value="P:peripheral nervous system neuron development"/>
    <property type="evidence" value="ECO:0007669"/>
    <property type="project" value="UniProtKB-ARBA"/>
</dbReference>
<feature type="compositionally biased region" description="Basic and acidic residues" evidence="1">
    <location>
        <begin position="536"/>
        <end position="546"/>
    </location>
</feature>
<feature type="region of interest" description="Disordered" evidence="1">
    <location>
        <begin position="912"/>
        <end position="942"/>
    </location>
</feature>